<evidence type="ECO:0000313" key="2">
    <source>
        <dbReference type="EMBL" id="KAK1372086.1"/>
    </source>
</evidence>
<reference evidence="2" key="1">
    <citation type="submission" date="2023-02" db="EMBL/GenBank/DDBJ databases">
        <title>Genome of toxic invasive species Heracleum sosnowskyi carries increased number of genes despite the absence of recent whole-genome duplications.</title>
        <authorList>
            <person name="Schelkunov M."/>
            <person name="Shtratnikova V."/>
            <person name="Makarenko M."/>
            <person name="Klepikova A."/>
            <person name="Omelchenko D."/>
            <person name="Novikova G."/>
            <person name="Obukhova E."/>
            <person name="Bogdanov V."/>
            <person name="Penin A."/>
            <person name="Logacheva M."/>
        </authorList>
    </citation>
    <scope>NUCLEOTIDE SEQUENCE</scope>
    <source>
        <strain evidence="2">Hsosn_3</strain>
        <tissue evidence="2">Leaf</tissue>
    </source>
</reference>
<dbReference type="AlphaFoldDB" id="A0AAD8HSI7"/>
<dbReference type="Proteomes" id="UP001237642">
    <property type="component" value="Unassembled WGS sequence"/>
</dbReference>
<organism evidence="2 3">
    <name type="scientific">Heracleum sosnowskyi</name>
    <dbReference type="NCBI Taxonomy" id="360622"/>
    <lineage>
        <taxon>Eukaryota</taxon>
        <taxon>Viridiplantae</taxon>
        <taxon>Streptophyta</taxon>
        <taxon>Embryophyta</taxon>
        <taxon>Tracheophyta</taxon>
        <taxon>Spermatophyta</taxon>
        <taxon>Magnoliopsida</taxon>
        <taxon>eudicotyledons</taxon>
        <taxon>Gunneridae</taxon>
        <taxon>Pentapetalae</taxon>
        <taxon>asterids</taxon>
        <taxon>campanulids</taxon>
        <taxon>Apiales</taxon>
        <taxon>Apiaceae</taxon>
        <taxon>Apioideae</taxon>
        <taxon>apioid superclade</taxon>
        <taxon>Tordylieae</taxon>
        <taxon>Tordyliinae</taxon>
        <taxon>Heracleum</taxon>
    </lineage>
</organism>
<evidence type="ECO:0000256" key="1">
    <source>
        <dbReference type="SAM" id="SignalP"/>
    </source>
</evidence>
<evidence type="ECO:0008006" key="4">
    <source>
        <dbReference type="Google" id="ProtNLM"/>
    </source>
</evidence>
<proteinExistence type="predicted"/>
<accession>A0AAD8HSI7</accession>
<dbReference type="EMBL" id="JAUIZM010000008">
    <property type="protein sequence ID" value="KAK1372086.1"/>
    <property type="molecule type" value="Genomic_DNA"/>
</dbReference>
<feature type="signal peptide" evidence="1">
    <location>
        <begin position="1"/>
        <end position="16"/>
    </location>
</feature>
<protein>
    <recommendedName>
        <fullName evidence="4">F-box protein</fullName>
    </recommendedName>
</protein>
<name>A0AAD8HSI7_9APIA</name>
<sequence>MAGWTLWLCFVEACIGLCDKLWSVERKPLSIEPLSEAVCDDLLMEIFSRMPAECVHECKVAYEDWNTLFSTLYFNYDLFLPRASPTIMVQQRDSMYQHKLFYIDDDHRGGLKCTQIPEYNPSGKWLAVDGFAPVRLSCYGLLFLEELYSRNRMNMPRIVNPVTRGWVHLPLYSYVKGHICGAYFHPTARELCVLWVSTWITSNLRHVEFKLFRPSNYPKFCWNALSKLKYQPMPYEPPVNLYECLHWMCYKYEHESAPYIFTQQIMVFCILKEEFKLMPLVPGAQPSRDKLKLLHLLDLDGCLSIWELTDVLNIWTLEDYASWSWTKRYNIEVKLLHKSVNIHEVSVIGCQNGALVIHWIGKGIFVYHLQHKNTKKFLFGKLKGNDFTNPFLHTKTPIWPPF</sequence>
<reference evidence="2" key="2">
    <citation type="submission" date="2023-05" db="EMBL/GenBank/DDBJ databases">
        <authorList>
            <person name="Schelkunov M.I."/>
        </authorList>
    </citation>
    <scope>NUCLEOTIDE SEQUENCE</scope>
    <source>
        <strain evidence="2">Hsosn_3</strain>
        <tissue evidence="2">Leaf</tissue>
    </source>
</reference>
<feature type="chain" id="PRO_5041953265" description="F-box protein" evidence="1">
    <location>
        <begin position="17"/>
        <end position="402"/>
    </location>
</feature>
<comment type="caution">
    <text evidence="2">The sequence shown here is derived from an EMBL/GenBank/DDBJ whole genome shotgun (WGS) entry which is preliminary data.</text>
</comment>
<keyword evidence="3" id="KW-1185">Reference proteome</keyword>
<keyword evidence="1" id="KW-0732">Signal</keyword>
<dbReference type="PANTHER" id="PTHR31672">
    <property type="entry name" value="BNACNNG10540D PROTEIN"/>
    <property type="match status" value="1"/>
</dbReference>
<evidence type="ECO:0000313" key="3">
    <source>
        <dbReference type="Proteomes" id="UP001237642"/>
    </source>
</evidence>
<gene>
    <name evidence="2" type="ORF">POM88_038178</name>
</gene>
<dbReference type="InterPro" id="IPR050796">
    <property type="entry name" value="SCF_F-box_component"/>
</dbReference>